<protein>
    <submittedName>
        <fullName evidence="2">Uncharacterized protein (TIGR02246 family)</fullName>
    </submittedName>
</protein>
<dbReference type="Proteomes" id="UP000588112">
    <property type="component" value="Unassembled WGS sequence"/>
</dbReference>
<dbReference type="SUPFAM" id="SSF54427">
    <property type="entry name" value="NTF2-like"/>
    <property type="match status" value="1"/>
</dbReference>
<dbReference type="EMBL" id="JACHBR010000002">
    <property type="protein sequence ID" value="MBB5630252.1"/>
    <property type="molecule type" value="Genomic_DNA"/>
</dbReference>
<sequence>MATPTAELEKAAVAAVPFRIVTAWARQDAKAFANVFTPDGTMILPGSYNKGTAEIEAFMADAFKNKYKGTTVTGTPLDLRFLTPDTAVITTGGGVLSPGETVVSDKEAIRATWVITRYEGDWKLAAYQNCSRDEV</sequence>
<dbReference type="InterPro" id="IPR032710">
    <property type="entry name" value="NTF2-like_dom_sf"/>
</dbReference>
<dbReference type="Pfam" id="PF14534">
    <property type="entry name" value="DUF4440"/>
    <property type="match status" value="1"/>
</dbReference>
<dbReference type="RefSeq" id="WP_184616746.1">
    <property type="nucleotide sequence ID" value="NZ_BOOS01000022.1"/>
</dbReference>
<comment type="caution">
    <text evidence="2">The sequence shown here is derived from an EMBL/GenBank/DDBJ whole genome shotgun (WGS) entry which is preliminary data.</text>
</comment>
<organism evidence="2 3">
    <name type="scientific">Sphaerisporangium krabiense</name>
    <dbReference type="NCBI Taxonomy" id="763782"/>
    <lineage>
        <taxon>Bacteria</taxon>
        <taxon>Bacillati</taxon>
        <taxon>Actinomycetota</taxon>
        <taxon>Actinomycetes</taxon>
        <taxon>Streptosporangiales</taxon>
        <taxon>Streptosporangiaceae</taxon>
        <taxon>Sphaerisporangium</taxon>
    </lineage>
</organism>
<accession>A0A7W8ZA21</accession>
<reference evidence="2 3" key="1">
    <citation type="submission" date="2020-08" db="EMBL/GenBank/DDBJ databases">
        <title>Sequencing the genomes of 1000 actinobacteria strains.</title>
        <authorList>
            <person name="Klenk H.-P."/>
        </authorList>
    </citation>
    <scope>NUCLEOTIDE SEQUENCE [LARGE SCALE GENOMIC DNA]</scope>
    <source>
        <strain evidence="2 3">DSM 45790</strain>
    </source>
</reference>
<dbReference type="AlphaFoldDB" id="A0A7W8ZA21"/>
<dbReference type="NCBIfam" id="TIGR02246">
    <property type="entry name" value="SgcJ/EcaC family oxidoreductase"/>
    <property type="match status" value="1"/>
</dbReference>
<gene>
    <name evidence="2" type="ORF">BJ981_006016</name>
</gene>
<dbReference type="Gene3D" id="3.10.450.50">
    <property type="match status" value="1"/>
</dbReference>
<evidence type="ECO:0000313" key="3">
    <source>
        <dbReference type="Proteomes" id="UP000588112"/>
    </source>
</evidence>
<evidence type="ECO:0000313" key="2">
    <source>
        <dbReference type="EMBL" id="MBB5630252.1"/>
    </source>
</evidence>
<dbReference type="InterPro" id="IPR027843">
    <property type="entry name" value="DUF4440"/>
</dbReference>
<keyword evidence="3" id="KW-1185">Reference proteome</keyword>
<evidence type="ECO:0000259" key="1">
    <source>
        <dbReference type="Pfam" id="PF14534"/>
    </source>
</evidence>
<name>A0A7W8ZA21_9ACTN</name>
<feature type="domain" description="DUF4440" evidence="1">
    <location>
        <begin position="20"/>
        <end position="124"/>
    </location>
</feature>
<proteinExistence type="predicted"/>
<dbReference type="InterPro" id="IPR011944">
    <property type="entry name" value="Steroid_delta5-4_isomerase"/>
</dbReference>